<keyword evidence="2" id="KW-0677">Repeat</keyword>
<dbReference type="Pfam" id="PF00575">
    <property type="entry name" value="S1"/>
    <property type="match status" value="6"/>
</dbReference>
<feature type="domain" description="S1 motif" evidence="9">
    <location>
        <begin position="475"/>
        <end position="544"/>
    </location>
</feature>
<dbReference type="NCBIfam" id="TIGR00717">
    <property type="entry name" value="rpsA"/>
    <property type="match status" value="1"/>
</dbReference>
<reference evidence="10 11" key="1">
    <citation type="journal article" date="2015" name="Genome Announc.">
        <title>Complete Genome of Geobacter pickeringii G13T, a Metal-Reducing Isolate from Sedimentary Kaolin Deposits.</title>
        <authorList>
            <person name="Badalamenti J.P."/>
            <person name="Bond D.R."/>
        </authorList>
    </citation>
    <scope>NUCLEOTIDE SEQUENCE [LARGE SCALE GENOMIC DNA]</scope>
    <source>
        <strain evidence="10 11">G13</strain>
    </source>
</reference>
<dbReference type="FunFam" id="2.40.50.140:FF:000018">
    <property type="entry name" value="30S ribosomal protein S1"/>
    <property type="match status" value="1"/>
</dbReference>
<evidence type="ECO:0000256" key="4">
    <source>
        <dbReference type="ARBA" id="ARBA00022980"/>
    </source>
</evidence>
<keyword evidence="3" id="KW-0694">RNA-binding</keyword>
<evidence type="ECO:0000259" key="9">
    <source>
        <dbReference type="PROSITE" id="PS50126"/>
    </source>
</evidence>
<dbReference type="Gene3D" id="2.40.50.140">
    <property type="entry name" value="Nucleic acid-binding proteins"/>
    <property type="match status" value="6"/>
</dbReference>
<dbReference type="PRINTS" id="PR00681">
    <property type="entry name" value="RIBOSOMALS1"/>
</dbReference>
<dbReference type="SMART" id="SM00316">
    <property type="entry name" value="S1"/>
    <property type="match status" value="6"/>
</dbReference>
<keyword evidence="5" id="KW-0687">Ribonucleoprotein</keyword>
<dbReference type="HOGENOM" id="CLU_015805_2_1_7"/>
<dbReference type="GO" id="GO:0003735">
    <property type="term" value="F:structural constituent of ribosome"/>
    <property type="evidence" value="ECO:0007669"/>
    <property type="project" value="InterPro"/>
</dbReference>
<dbReference type="GO" id="GO:0006412">
    <property type="term" value="P:translation"/>
    <property type="evidence" value="ECO:0007669"/>
    <property type="project" value="InterPro"/>
</dbReference>
<dbReference type="GO" id="GO:0022627">
    <property type="term" value="C:cytosolic small ribosomal subunit"/>
    <property type="evidence" value="ECO:0007669"/>
    <property type="project" value="TreeGrafter"/>
</dbReference>
<dbReference type="CDD" id="cd05688">
    <property type="entry name" value="S1_RPS1_repeat_ec3"/>
    <property type="match status" value="1"/>
</dbReference>
<dbReference type="CDD" id="cd04465">
    <property type="entry name" value="S1_RPS1_repeat_ec2_hs2"/>
    <property type="match status" value="1"/>
</dbReference>
<dbReference type="AlphaFoldDB" id="A0A0B5B7T5"/>
<proteinExistence type="inferred from homology"/>
<evidence type="ECO:0000256" key="5">
    <source>
        <dbReference type="ARBA" id="ARBA00023274"/>
    </source>
</evidence>
<dbReference type="NCBIfam" id="NF004952">
    <property type="entry name" value="PRK06299.1-2"/>
    <property type="match status" value="1"/>
</dbReference>
<dbReference type="InterPro" id="IPR003029">
    <property type="entry name" value="S1_domain"/>
</dbReference>
<organism evidence="10 11">
    <name type="scientific">Geobacter pickeringii</name>
    <dbReference type="NCBI Taxonomy" id="345632"/>
    <lineage>
        <taxon>Bacteria</taxon>
        <taxon>Pseudomonadati</taxon>
        <taxon>Thermodesulfobacteriota</taxon>
        <taxon>Desulfuromonadia</taxon>
        <taxon>Geobacterales</taxon>
        <taxon>Geobacteraceae</taxon>
        <taxon>Geobacter</taxon>
    </lineage>
</organism>
<dbReference type="CDD" id="cd05687">
    <property type="entry name" value="S1_RPS1_repeat_ec1_hs1"/>
    <property type="match status" value="1"/>
</dbReference>
<dbReference type="GO" id="GO:0003729">
    <property type="term" value="F:mRNA binding"/>
    <property type="evidence" value="ECO:0007669"/>
    <property type="project" value="TreeGrafter"/>
</dbReference>
<dbReference type="PROSITE" id="PS50126">
    <property type="entry name" value="S1"/>
    <property type="match status" value="6"/>
</dbReference>
<evidence type="ECO:0000256" key="3">
    <source>
        <dbReference type="ARBA" id="ARBA00022884"/>
    </source>
</evidence>
<dbReference type="KEGG" id="gpi:GPICK_03745"/>
<accession>A0A0B5B7T5</accession>
<evidence type="ECO:0000313" key="10">
    <source>
        <dbReference type="EMBL" id="AJE02603.1"/>
    </source>
</evidence>
<feature type="domain" description="S1 motif" evidence="9">
    <location>
        <begin position="46"/>
        <end position="112"/>
    </location>
</feature>
<evidence type="ECO:0000256" key="1">
    <source>
        <dbReference type="ARBA" id="ARBA00006767"/>
    </source>
</evidence>
<dbReference type="InterPro" id="IPR000110">
    <property type="entry name" value="Ribosomal_bS1"/>
</dbReference>
<dbReference type="InterPro" id="IPR050437">
    <property type="entry name" value="Ribos_protein_bS1-like"/>
</dbReference>
<dbReference type="OrthoDB" id="9804077at2"/>
<protein>
    <recommendedName>
        <fullName evidence="7">Small ribosomal subunit protein bS1</fullName>
    </recommendedName>
    <alternativeName>
        <fullName evidence="8">30S ribosomal protein S1</fullName>
    </alternativeName>
</protein>
<dbReference type="PANTHER" id="PTHR10724">
    <property type="entry name" value="30S RIBOSOMAL PROTEIN S1"/>
    <property type="match status" value="1"/>
</dbReference>
<comment type="similarity">
    <text evidence="1">Belongs to the bacterial ribosomal protein bS1 family.</text>
</comment>
<dbReference type="InterPro" id="IPR012340">
    <property type="entry name" value="NA-bd_OB-fold"/>
</dbReference>
<name>A0A0B5B7T5_9BACT</name>
<comment type="function">
    <text evidence="6">Binds mRNA; thus facilitating recognition of the initiation point. It is needed to translate mRNA with a short Shine-Dalgarno (SD) purine-rich sequence.</text>
</comment>
<dbReference type="SUPFAM" id="SSF50249">
    <property type="entry name" value="Nucleic acid-binding proteins"/>
    <property type="match status" value="6"/>
</dbReference>
<evidence type="ECO:0000256" key="2">
    <source>
        <dbReference type="ARBA" id="ARBA00022737"/>
    </source>
</evidence>
<keyword evidence="4 10" id="KW-0689">Ribosomal protein</keyword>
<evidence type="ECO:0000256" key="8">
    <source>
        <dbReference type="ARBA" id="ARBA00035517"/>
    </source>
</evidence>
<evidence type="ECO:0000313" key="11">
    <source>
        <dbReference type="Proteomes" id="UP000057609"/>
    </source>
</evidence>
<sequence length="585" mass="63994">MSDDKGMNNRTAMTIKRFADADDEMEQGGGEFEELFQDSLRHHQVGELVKGTVVHITQELVLVDIGYKSEGCIPIDEFYDENGELTIKVGDEVRVVFDRKENQKGYAVLSKKKAERLAAWDSIEAAGGEGGIVEGTITGKVKGGLTVDIGVQAFLPASQVDVRPGGNLDRYIGVTDRFKVLKLNKKRGNIVLSRRVLMEEEREGSRKETLATLTEGQVRDGVVKNITDYGAFVDIGGVDGLLHVTDMSWGRLGHPSEMLKPGDKISVKVLKYDQEKGKISLGLKQIAPDPWLSVGDKYRAGDRVCGKVVSLADYGAFVALEEGVEGLVHVSEMSWTRRLRHPSEIISVGDEVATVVLGVDMGNRRISLGLKQIQVNPWTQLEDKYPVGTKLEGQIKSITDFGVFIGIEEGIDGLVHVSDISWTKRVKHPGEIYTKGQTVQAVVLNIDVENERLSLGIKQLTPDPWGEIPVKYRPGTRVKGKVTSVTDFGVFLEIEEGIEGLIHVSELSRDKVASPKDVANVGDEMDAVVLSVDEGEKKIALSVKSLQAAAEKAEIESYMQAQGEATSNLGELLREGLKKNGDSND</sequence>
<evidence type="ECO:0000256" key="6">
    <source>
        <dbReference type="ARBA" id="ARBA00025604"/>
    </source>
</evidence>
<dbReference type="EMBL" id="CP009788">
    <property type="protein sequence ID" value="AJE02603.1"/>
    <property type="molecule type" value="Genomic_DNA"/>
</dbReference>
<feature type="domain" description="S1 motif" evidence="9">
    <location>
        <begin position="388"/>
        <end position="458"/>
    </location>
</feature>
<keyword evidence="11" id="KW-1185">Reference proteome</keyword>
<gene>
    <name evidence="10" type="ORF">GPICK_03745</name>
</gene>
<dbReference type="PANTHER" id="PTHR10724:SF7">
    <property type="entry name" value="SMALL RIBOSOMAL SUBUNIT PROTEIN BS1C"/>
    <property type="match status" value="1"/>
</dbReference>
<evidence type="ECO:0000256" key="7">
    <source>
        <dbReference type="ARBA" id="ARBA00035293"/>
    </source>
</evidence>
<feature type="domain" description="S1 motif" evidence="9">
    <location>
        <begin position="130"/>
        <end position="195"/>
    </location>
</feature>
<dbReference type="FunFam" id="2.40.50.140:FF:000011">
    <property type="entry name" value="30S ribosomal protein S1"/>
    <property type="match status" value="2"/>
</dbReference>
<dbReference type="STRING" id="345632.GPICK_03745"/>
<dbReference type="FunFam" id="2.40.50.140:FF:000103">
    <property type="entry name" value="protein RRP5 homolog"/>
    <property type="match status" value="1"/>
</dbReference>
<dbReference type="Proteomes" id="UP000057609">
    <property type="component" value="Chromosome"/>
</dbReference>
<dbReference type="RefSeq" id="WP_039740628.1">
    <property type="nucleotide sequence ID" value="NZ_CP009788.1"/>
</dbReference>
<feature type="domain" description="S1 motif" evidence="9">
    <location>
        <begin position="301"/>
        <end position="371"/>
    </location>
</feature>
<feature type="domain" description="S1 motif" evidence="9">
    <location>
        <begin position="216"/>
        <end position="284"/>
    </location>
</feature>
<dbReference type="InterPro" id="IPR035104">
    <property type="entry name" value="Ribosomal_protein_S1-like"/>
</dbReference>